<name>A6K7S4_RAT</name>
<evidence type="ECO:0000313" key="1">
    <source>
        <dbReference type="EMBL" id="EDL76617.1"/>
    </source>
</evidence>
<proteinExistence type="predicted"/>
<feature type="non-terminal residue" evidence="1">
    <location>
        <position position="12"/>
    </location>
</feature>
<evidence type="ECO:0000313" key="2">
    <source>
        <dbReference type="Proteomes" id="UP000234681"/>
    </source>
</evidence>
<dbReference type="Proteomes" id="UP000234681">
    <property type="component" value="Chromosome 7"/>
</dbReference>
<gene>
    <name evidence="1" type="ORF">rCG_59253</name>
</gene>
<reference evidence="2" key="1">
    <citation type="submission" date="2005-09" db="EMBL/GenBank/DDBJ databases">
        <authorList>
            <person name="Mural R.J."/>
            <person name="Li P.W."/>
            <person name="Adams M.D."/>
            <person name="Amanatides P.G."/>
            <person name="Baden-Tillson H."/>
            <person name="Barnstead M."/>
            <person name="Chin S.H."/>
            <person name="Dew I."/>
            <person name="Evans C.A."/>
            <person name="Ferriera S."/>
            <person name="Flanigan M."/>
            <person name="Fosler C."/>
            <person name="Glodek A."/>
            <person name="Gu Z."/>
            <person name="Holt R.A."/>
            <person name="Jennings D."/>
            <person name="Kraft C.L."/>
            <person name="Lu F."/>
            <person name="Nguyen T."/>
            <person name="Nusskern D.R."/>
            <person name="Pfannkoch C.M."/>
            <person name="Sitter C."/>
            <person name="Sutton G.G."/>
            <person name="Venter J.C."/>
            <person name="Wang Z."/>
            <person name="Woodage T."/>
            <person name="Zheng X.H."/>
            <person name="Zhong F."/>
        </authorList>
    </citation>
    <scope>NUCLEOTIDE SEQUENCE [LARGE SCALE GENOMIC DNA]</scope>
    <source>
        <strain>BN</strain>
        <strain evidence="2">Sprague-Dawley</strain>
    </source>
</reference>
<protein>
    <submittedName>
        <fullName evidence="1">RCG59253</fullName>
    </submittedName>
</protein>
<sequence>MIIKQYPHFSVF</sequence>
<dbReference type="EMBL" id="CH474027">
    <property type="protein sequence ID" value="EDL76617.1"/>
    <property type="molecule type" value="Genomic_DNA"/>
</dbReference>
<organism evidence="1 2">
    <name type="scientific">Rattus norvegicus</name>
    <name type="common">Rat</name>
    <dbReference type="NCBI Taxonomy" id="10116"/>
    <lineage>
        <taxon>Eukaryota</taxon>
        <taxon>Metazoa</taxon>
        <taxon>Chordata</taxon>
        <taxon>Craniata</taxon>
        <taxon>Vertebrata</taxon>
        <taxon>Euteleostomi</taxon>
        <taxon>Mammalia</taxon>
        <taxon>Eutheria</taxon>
        <taxon>Euarchontoglires</taxon>
        <taxon>Glires</taxon>
        <taxon>Rodentia</taxon>
        <taxon>Myomorpha</taxon>
        <taxon>Muroidea</taxon>
        <taxon>Muridae</taxon>
        <taxon>Murinae</taxon>
        <taxon>Rattus</taxon>
    </lineage>
</organism>
<accession>A6K7S4</accession>